<gene>
    <name evidence="1" type="ORF">BDV39DRAFT_194225</name>
</gene>
<proteinExistence type="predicted"/>
<sequence>MTAPYKLIRVFTGPALRWEALGLLFTWAALALLNSPADDSLAAKLIAAHETNKAGSVSAMVHCSNLCISLCKEYAPASEVLLWLLHESLTLTLQFYGDCTIIVALKASLHFHEKLIVLGHQAWQRLSDLATEVLDPTIVKLGARIPFIFAQTRRKIIASAYWIDKSLASLHGQVPRITCLPPGFETPLDIDDDELLLKGFDLLHSHSSAWNQSGYTCQATYIRARFILGAFRDELFQLSLIASTANRLPKLDEENELKDHLPSPLELIRNISALVSSLNQEYHADDQLQLSYIDTYRSLECALNDILISRLIYTLGFGSGTSSSAISPGSEILEGNNNIGSELIDWTDDLKWARRSNV</sequence>
<accession>A0A5N6WYF4</accession>
<dbReference type="Proteomes" id="UP000325945">
    <property type="component" value="Unassembled WGS sequence"/>
</dbReference>
<evidence type="ECO:0008006" key="3">
    <source>
        <dbReference type="Google" id="ProtNLM"/>
    </source>
</evidence>
<dbReference type="EMBL" id="ML741806">
    <property type="protein sequence ID" value="KAE8325608.1"/>
    <property type="molecule type" value="Genomic_DNA"/>
</dbReference>
<evidence type="ECO:0000313" key="2">
    <source>
        <dbReference type="Proteomes" id="UP000325945"/>
    </source>
</evidence>
<name>A0A5N6WYF4_9EURO</name>
<organism evidence="1 2">
    <name type="scientific">Aspergillus sergii</name>
    <dbReference type="NCBI Taxonomy" id="1034303"/>
    <lineage>
        <taxon>Eukaryota</taxon>
        <taxon>Fungi</taxon>
        <taxon>Dikarya</taxon>
        <taxon>Ascomycota</taxon>
        <taxon>Pezizomycotina</taxon>
        <taxon>Eurotiomycetes</taxon>
        <taxon>Eurotiomycetidae</taxon>
        <taxon>Eurotiales</taxon>
        <taxon>Aspergillaceae</taxon>
        <taxon>Aspergillus</taxon>
        <taxon>Aspergillus subgen. Circumdati</taxon>
    </lineage>
</organism>
<protein>
    <recommendedName>
        <fullName evidence="3">Transcription factor domain-containing protein</fullName>
    </recommendedName>
</protein>
<keyword evidence="2" id="KW-1185">Reference proteome</keyword>
<reference evidence="2" key="1">
    <citation type="submission" date="2019-04" db="EMBL/GenBank/DDBJ databases">
        <title>Friends and foes A comparative genomics studyof 23 Aspergillus species from section Flavi.</title>
        <authorList>
            <consortium name="DOE Joint Genome Institute"/>
            <person name="Kjaerbolling I."/>
            <person name="Vesth T."/>
            <person name="Frisvad J.C."/>
            <person name="Nybo J.L."/>
            <person name="Theobald S."/>
            <person name="Kildgaard S."/>
            <person name="Isbrandt T."/>
            <person name="Kuo A."/>
            <person name="Sato A."/>
            <person name="Lyhne E.K."/>
            <person name="Kogle M.E."/>
            <person name="Wiebenga A."/>
            <person name="Kun R.S."/>
            <person name="Lubbers R.J."/>
            <person name="Makela M.R."/>
            <person name="Barry K."/>
            <person name="Chovatia M."/>
            <person name="Clum A."/>
            <person name="Daum C."/>
            <person name="Haridas S."/>
            <person name="He G."/>
            <person name="LaButti K."/>
            <person name="Lipzen A."/>
            <person name="Mondo S."/>
            <person name="Riley R."/>
            <person name="Salamov A."/>
            <person name="Simmons B.A."/>
            <person name="Magnuson J.K."/>
            <person name="Henrissat B."/>
            <person name="Mortensen U.H."/>
            <person name="Larsen T.O."/>
            <person name="Devries R.P."/>
            <person name="Grigoriev I.V."/>
            <person name="Machida M."/>
            <person name="Baker S.E."/>
            <person name="Andersen M.R."/>
        </authorList>
    </citation>
    <scope>NUCLEOTIDE SEQUENCE [LARGE SCALE GENOMIC DNA]</scope>
    <source>
        <strain evidence="2">CBS 130017</strain>
    </source>
</reference>
<dbReference type="AlphaFoldDB" id="A0A5N6WYF4"/>
<evidence type="ECO:0000313" key="1">
    <source>
        <dbReference type="EMBL" id="KAE8325608.1"/>
    </source>
</evidence>